<dbReference type="SMART" id="SM00408">
    <property type="entry name" value="IGc2"/>
    <property type="match status" value="1"/>
</dbReference>
<gene>
    <name evidence="5" type="ORF">CUNI_LOCUS5924</name>
</gene>
<dbReference type="EMBL" id="CAJHNH020000886">
    <property type="protein sequence ID" value="CAG5120366.1"/>
    <property type="molecule type" value="Genomic_DNA"/>
</dbReference>
<dbReference type="PANTHER" id="PTHR47633">
    <property type="entry name" value="IMMUNOGLOBULIN"/>
    <property type="match status" value="1"/>
</dbReference>
<dbReference type="InterPro" id="IPR013783">
    <property type="entry name" value="Ig-like_fold"/>
</dbReference>
<feature type="non-terminal residue" evidence="5">
    <location>
        <position position="178"/>
    </location>
</feature>
<dbReference type="OrthoDB" id="5969272at2759"/>
<dbReference type="Pfam" id="PF07679">
    <property type="entry name" value="I-set"/>
    <property type="match status" value="1"/>
</dbReference>
<reference evidence="5" key="1">
    <citation type="submission" date="2021-04" db="EMBL/GenBank/DDBJ databases">
        <authorList>
            <consortium name="Molecular Ecology Group"/>
        </authorList>
    </citation>
    <scope>NUCLEOTIDE SEQUENCE</scope>
</reference>
<dbReference type="Proteomes" id="UP000678393">
    <property type="component" value="Unassembled WGS sequence"/>
</dbReference>
<evidence type="ECO:0000256" key="1">
    <source>
        <dbReference type="ARBA" id="ARBA00004496"/>
    </source>
</evidence>
<keyword evidence="2" id="KW-0963">Cytoplasm</keyword>
<dbReference type="AlphaFoldDB" id="A0A8S3Z144"/>
<evidence type="ECO:0000256" key="3">
    <source>
        <dbReference type="ARBA" id="ARBA00023319"/>
    </source>
</evidence>
<dbReference type="PROSITE" id="PS50835">
    <property type="entry name" value="IG_LIKE"/>
    <property type="match status" value="1"/>
</dbReference>
<keyword evidence="6" id="KW-1185">Reference proteome</keyword>
<organism evidence="5 6">
    <name type="scientific">Candidula unifasciata</name>
    <dbReference type="NCBI Taxonomy" id="100452"/>
    <lineage>
        <taxon>Eukaryota</taxon>
        <taxon>Metazoa</taxon>
        <taxon>Spiralia</taxon>
        <taxon>Lophotrochozoa</taxon>
        <taxon>Mollusca</taxon>
        <taxon>Gastropoda</taxon>
        <taxon>Heterobranchia</taxon>
        <taxon>Euthyneura</taxon>
        <taxon>Panpulmonata</taxon>
        <taxon>Eupulmonata</taxon>
        <taxon>Stylommatophora</taxon>
        <taxon>Helicina</taxon>
        <taxon>Helicoidea</taxon>
        <taxon>Geomitridae</taxon>
        <taxon>Candidula</taxon>
    </lineage>
</organism>
<dbReference type="Gene3D" id="2.60.40.10">
    <property type="entry name" value="Immunoglobulins"/>
    <property type="match status" value="1"/>
</dbReference>
<evidence type="ECO:0000259" key="4">
    <source>
        <dbReference type="PROSITE" id="PS50835"/>
    </source>
</evidence>
<comment type="caution">
    <text evidence="5">The sequence shown here is derived from an EMBL/GenBank/DDBJ whole genome shotgun (WGS) entry which is preliminary data.</text>
</comment>
<feature type="domain" description="Ig-like" evidence="4">
    <location>
        <begin position="1"/>
        <end position="91"/>
    </location>
</feature>
<dbReference type="InterPro" id="IPR036179">
    <property type="entry name" value="Ig-like_dom_sf"/>
</dbReference>
<dbReference type="GO" id="GO:0005737">
    <property type="term" value="C:cytoplasm"/>
    <property type="evidence" value="ECO:0007669"/>
    <property type="project" value="UniProtKB-SubCell"/>
</dbReference>
<evidence type="ECO:0000313" key="6">
    <source>
        <dbReference type="Proteomes" id="UP000678393"/>
    </source>
</evidence>
<accession>A0A8S3Z144</accession>
<proteinExistence type="predicted"/>
<evidence type="ECO:0000256" key="2">
    <source>
        <dbReference type="ARBA" id="ARBA00022490"/>
    </source>
</evidence>
<name>A0A8S3Z144_9EUPU</name>
<dbReference type="FunFam" id="2.60.40.10:FF:000425">
    <property type="entry name" value="Myosin light chain kinase"/>
    <property type="match status" value="1"/>
</dbReference>
<feature type="non-terminal residue" evidence="5">
    <location>
        <position position="1"/>
    </location>
</feature>
<dbReference type="SMART" id="SM00409">
    <property type="entry name" value="IG"/>
    <property type="match status" value="1"/>
</dbReference>
<dbReference type="InterPro" id="IPR007110">
    <property type="entry name" value="Ig-like_dom"/>
</dbReference>
<evidence type="ECO:0000313" key="5">
    <source>
        <dbReference type="EMBL" id="CAG5120366.1"/>
    </source>
</evidence>
<dbReference type="GO" id="GO:0004672">
    <property type="term" value="F:protein kinase activity"/>
    <property type="evidence" value="ECO:0007669"/>
    <property type="project" value="TreeGrafter"/>
</dbReference>
<sequence>PEFIQRLNGEETVMEGQSLCIECKIRGFPVPTLRWFKDDEQIIDHPRIHVESNGKGGYSLIIDNVHKGDEAAYRCRAENLEGACSSFFFLSVKSKPKNKKKKDQKNSPNRRTVSFPPMFATIVEKVEEEEKQGIELQKLPPSPMTDFYYALTLKGRQSFPTFVGDWAYVNGGHPHKRR</sequence>
<dbReference type="InterPro" id="IPR013098">
    <property type="entry name" value="Ig_I-set"/>
</dbReference>
<dbReference type="InterPro" id="IPR003599">
    <property type="entry name" value="Ig_sub"/>
</dbReference>
<dbReference type="InterPro" id="IPR003598">
    <property type="entry name" value="Ig_sub2"/>
</dbReference>
<dbReference type="PANTHER" id="PTHR47633:SF8">
    <property type="entry name" value="SPEG NEIGHBOR PROTEIN"/>
    <property type="match status" value="1"/>
</dbReference>
<keyword evidence="3" id="KW-0393">Immunoglobulin domain</keyword>
<comment type="subcellular location">
    <subcellularLocation>
        <location evidence="1">Cytoplasm</location>
    </subcellularLocation>
</comment>
<dbReference type="SUPFAM" id="SSF48726">
    <property type="entry name" value="Immunoglobulin"/>
    <property type="match status" value="1"/>
</dbReference>
<protein>
    <recommendedName>
        <fullName evidence="4">Ig-like domain-containing protein</fullName>
    </recommendedName>
</protein>